<keyword evidence="2 9" id="KW-0479">Metal-binding</keyword>
<comment type="similarity">
    <text evidence="9">Belongs to the metallo-dependent hydrolases superfamily. Adenosine and AMP deaminases family. Adenosine deaminase subfamily.</text>
</comment>
<dbReference type="RefSeq" id="WP_077835236.1">
    <property type="nucleotide sequence ID" value="NZ_CP096983.1"/>
</dbReference>
<feature type="binding site" evidence="9">
    <location>
        <position position="20"/>
    </location>
    <ligand>
        <name>substrate</name>
    </ligand>
</feature>
<feature type="binding site" evidence="9">
    <location>
        <position position="201"/>
    </location>
    <ligand>
        <name>Zn(2+)</name>
        <dbReference type="ChEBI" id="CHEBI:29105"/>
        <note>catalytic</note>
    </ligand>
</feature>
<dbReference type="PANTHER" id="PTHR11409">
    <property type="entry name" value="ADENOSINE DEAMINASE"/>
    <property type="match status" value="1"/>
</dbReference>
<sequence>MNIRNQIINLPKVELHCHLDGSLRPETVFDLCLKENIEIPYKNIDDIKKVLEISDTCNSLKEYLEKFSLPVNVMQKKENIYRVTLELLEDAKKDGIEHIEIRFAPFQHMNKGLSENDVVEAALEALKDGNKKFNIHSGLILCSLRHEPVDSSINLVKLALGYQNQGVCAVDLAGNESDFPPEIHKKAFDLAYDKNLKITIHAGETGIAENILKSIRLLHANRIGHGIFAYKDKKTLEYLIENEIPLEMCPKSNLDTKAINDYAKHPFKDYFNAGVKVTLNTDNRTVSNVSLVDEYLNLINILGFNMDEIKVVIKNGIEAAFISTELKANLLNKLV</sequence>
<dbReference type="GO" id="GO:0046103">
    <property type="term" value="P:inosine biosynthetic process"/>
    <property type="evidence" value="ECO:0007669"/>
    <property type="project" value="TreeGrafter"/>
</dbReference>
<keyword evidence="11" id="KW-1185">Reference proteome</keyword>
<proteinExistence type="inferred from homology"/>
<feature type="binding site" evidence="9">
    <location>
        <position position="16"/>
    </location>
    <ligand>
        <name>Zn(2+)</name>
        <dbReference type="ChEBI" id="CHEBI:29105"/>
        <note>catalytic</note>
    </ligand>
</feature>
<feature type="binding site" evidence="9">
    <location>
        <position position="174"/>
    </location>
    <ligand>
        <name>substrate</name>
    </ligand>
</feature>
<dbReference type="STRING" id="84029.CROST_04370"/>
<dbReference type="PANTHER" id="PTHR11409:SF43">
    <property type="entry name" value="ADENOSINE DEAMINASE"/>
    <property type="match status" value="1"/>
</dbReference>
<evidence type="ECO:0000256" key="1">
    <source>
        <dbReference type="ARBA" id="ARBA00012784"/>
    </source>
</evidence>
<dbReference type="GO" id="GO:0006154">
    <property type="term" value="P:adenosine catabolic process"/>
    <property type="evidence" value="ECO:0007669"/>
    <property type="project" value="TreeGrafter"/>
</dbReference>
<dbReference type="InterPro" id="IPR028893">
    <property type="entry name" value="A_deaminase"/>
</dbReference>
<dbReference type="EMBL" id="CP096983">
    <property type="protein sequence ID" value="URZ10236.1"/>
    <property type="molecule type" value="Genomic_DNA"/>
</dbReference>
<dbReference type="InterPro" id="IPR032466">
    <property type="entry name" value="Metal_Hydrolase"/>
</dbReference>
<feature type="active site" description="Proton donor" evidence="9">
    <location>
        <position position="204"/>
    </location>
</feature>
<feature type="binding site" evidence="9">
    <location>
        <position position="282"/>
    </location>
    <ligand>
        <name>Zn(2+)</name>
        <dbReference type="ChEBI" id="CHEBI:29105"/>
        <note>catalytic</note>
    </ligand>
</feature>
<dbReference type="EC" id="3.5.4.4" evidence="1 9"/>
<evidence type="ECO:0000256" key="4">
    <source>
        <dbReference type="ARBA" id="ARBA00022833"/>
    </source>
</evidence>
<dbReference type="SUPFAM" id="SSF51556">
    <property type="entry name" value="Metallo-dependent hydrolases"/>
    <property type="match status" value="1"/>
</dbReference>
<evidence type="ECO:0000256" key="5">
    <source>
        <dbReference type="ARBA" id="ARBA00023080"/>
    </source>
</evidence>
<keyword evidence="4 9" id="KW-0862">Zinc</keyword>
<dbReference type="KEGG" id="crw:CROST_009440"/>
<dbReference type="AlphaFoldDB" id="A0A1S8LMA9"/>
<dbReference type="GO" id="GO:0004000">
    <property type="term" value="F:adenosine deaminase activity"/>
    <property type="evidence" value="ECO:0007669"/>
    <property type="project" value="UniProtKB-UniRule"/>
</dbReference>
<evidence type="ECO:0000256" key="3">
    <source>
        <dbReference type="ARBA" id="ARBA00022801"/>
    </source>
</evidence>
<name>A0A1S8LMA9_9CLOT</name>
<dbReference type="CDD" id="cd01320">
    <property type="entry name" value="ADA"/>
    <property type="match status" value="1"/>
</dbReference>
<comment type="catalytic activity">
    <reaction evidence="7">
        <text>adenosine + H2O + H(+) = inosine + NH4(+)</text>
        <dbReference type="Rhea" id="RHEA:24408"/>
        <dbReference type="ChEBI" id="CHEBI:15377"/>
        <dbReference type="ChEBI" id="CHEBI:15378"/>
        <dbReference type="ChEBI" id="CHEBI:16335"/>
        <dbReference type="ChEBI" id="CHEBI:17596"/>
        <dbReference type="ChEBI" id="CHEBI:28938"/>
        <dbReference type="EC" id="3.5.4.4"/>
    </reaction>
    <physiologicalReaction direction="left-to-right" evidence="7">
        <dbReference type="Rhea" id="RHEA:24409"/>
    </physiologicalReaction>
</comment>
<evidence type="ECO:0000313" key="11">
    <source>
        <dbReference type="Proteomes" id="UP000190951"/>
    </source>
</evidence>
<organism evidence="10 11">
    <name type="scientific">Clostridium felsineum</name>
    <dbReference type="NCBI Taxonomy" id="36839"/>
    <lineage>
        <taxon>Bacteria</taxon>
        <taxon>Bacillati</taxon>
        <taxon>Bacillota</taxon>
        <taxon>Clostridia</taxon>
        <taxon>Eubacteriales</taxon>
        <taxon>Clostridiaceae</taxon>
        <taxon>Clostridium</taxon>
    </lineage>
</organism>
<comment type="function">
    <text evidence="9">Catalyzes the hydrolytic deamination of adenosine and 2-deoxyadenosine.</text>
</comment>
<protein>
    <recommendedName>
        <fullName evidence="1 9">Adenosine deaminase</fullName>
        <ecNumber evidence="1 9">3.5.4.4</ecNumber>
    </recommendedName>
    <alternativeName>
        <fullName evidence="6 9">Adenosine aminohydrolase</fullName>
    </alternativeName>
</protein>
<evidence type="ECO:0000256" key="7">
    <source>
        <dbReference type="ARBA" id="ARBA00047989"/>
    </source>
</evidence>
<comment type="catalytic activity">
    <reaction evidence="8">
        <text>2'-deoxyadenosine + H2O + H(+) = 2'-deoxyinosine + NH4(+)</text>
        <dbReference type="Rhea" id="RHEA:28190"/>
        <dbReference type="ChEBI" id="CHEBI:15377"/>
        <dbReference type="ChEBI" id="CHEBI:15378"/>
        <dbReference type="ChEBI" id="CHEBI:17256"/>
        <dbReference type="ChEBI" id="CHEBI:28938"/>
        <dbReference type="ChEBI" id="CHEBI:28997"/>
        <dbReference type="EC" id="3.5.4.4"/>
    </reaction>
    <physiologicalReaction direction="left-to-right" evidence="8">
        <dbReference type="Rhea" id="RHEA:28191"/>
    </physiologicalReaction>
</comment>
<evidence type="ECO:0000313" key="10">
    <source>
        <dbReference type="EMBL" id="URZ10236.1"/>
    </source>
</evidence>
<evidence type="ECO:0000256" key="6">
    <source>
        <dbReference type="ARBA" id="ARBA00031852"/>
    </source>
</evidence>
<dbReference type="InterPro" id="IPR001365">
    <property type="entry name" value="A_deaminase_dom"/>
</dbReference>
<dbReference type="GO" id="GO:0009168">
    <property type="term" value="P:purine ribonucleoside monophosphate biosynthetic process"/>
    <property type="evidence" value="ECO:0007669"/>
    <property type="project" value="UniProtKB-UniRule"/>
</dbReference>
<dbReference type="GO" id="GO:0043103">
    <property type="term" value="P:hypoxanthine salvage"/>
    <property type="evidence" value="ECO:0007669"/>
    <property type="project" value="TreeGrafter"/>
</dbReference>
<accession>A0A1S8LMA9</accession>
<dbReference type="GO" id="GO:0005829">
    <property type="term" value="C:cytosol"/>
    <property type="evidence" value="ECO:0007669"/>
    <property type="project" value="TreeGrafter"/>
</dbReference>
<feature type="binding site" evidence="9">
    <location>
        <position position="18"/>
    </location>
    <ligand>
        <name>substrate</name>
    </ligand>
</feature>
<keyword evidence="5 9" id="KW-0546">Nucleotide metabolism</keyword>
<dbReference type="GO" id="GO:0008270">
    <property type="term" value="F:zinc ion binding"/>
    <property type="evidence" value="ECO:0007669"/>
    <property type="project" value="UniProtKB-UniRule"/>
</dbReference>
<dbReference type="Gene3D" id="3.20.20.140">
    <property type="entry name" value="Metal-dependent hydrolases"/>
    <property type="match status" value="1"/>
</dbReference>
<keyword evidence="3 9" id="KW-0378">Hydrolase</keyword>
<dbReference type="HAMAP" id="MF_00540">
    <property type="entry name" value="A_deaminase"/>
    <property type="match status" value="1"/>
</dbReference>
<dbReference type="Proteomes" id="UP000190951">
    <property type="component" value="Chromosome"/>
</dbReference>
<comment type="caution">
    <text evidence="9">Lacks conserved residue(s) required for the propagation of feature annotation.</text>
</comment>
<gene>
    <name evidence="9 10" type="primary">add</name>
    <name evidence="10" type="ORF">CROST_009440</name>
</gene>
<feature type="binding site" evidence="9">
    <location>
        <position position="18"/>
    </location>
    <ligand>
        <name>Zn(2+)</name>
        <dbReference type="ChEBI" id="CHEBI:29105"/>
        <note>catalytic</note>
    </ligand>
</feature>
<dbReference type="NCBIfam" id="TIGR01430">
    <property type="entry name" value="aden_deam"/>
    <property type="match status" value="1"/>
</dbReference>
<dbReference type="Pfam" id="PF00962">
    <property type="entry name" value="A_deaminase"/>
    <property type="match status" value="1"/>
</dbReference>
<comment type="cofactor">
    <cofactor evidence="9">
        <name>Zn(2+)</name>
        <dbReference type="ChEBI" id="CHEBI:29105"/>
    </cofactor>
    <text evidence="9">Binds 1 zinc ion per subunit.</text>
</comment>
<evidence type="ECO:0000256" key="8">
    <source>
        <dbReference type="ARBA" id="ARBA00049213"/>
    </source>
</evidence>
<feature type="site" description="Important for catalytic activity" evidence="9">
    <location>
        <position position="225"/>
    </location>
</feature>
<evidence type="ECO:0000256" key="2">
    <source>
        <dbReference type="ARBA" id="ARBA00022723"/>
    </source>
</evidence>
<evidence type="ECO:0000256" key="9">
    <source>
        <dbReference type="HAMAP-Rule" id="MF_00540"/>
    </source>
</evidence>
<dbReference type="GO" id="GO:0009117">
    <property type="term" value="P:nucleotide metabolic process"/>
    <property type="evidence" value="ECO:0007669"/>
    <property type="project" value="UniProtKB-KW"/>
</dbReference>
<reference evidence="10 11" key="1">
    <citation type="submission" date="2022-04" db="EMBL/GenBank/DDBJ databases">
        <title>Genome sequence of C. roseum typestrain.</title>
        <authorList>
            <person name="Poehlein A."/>
            <person name="Schoch T."/>
            <person name="Duerre P."/>
            <person name="Daniel R."/>
        </authorList>
    </citation>
    <scope>NUCLEOTIDE SEQUENCE [LARGE SCALE GENOMIC DNA]</scope>
    <source>
        <strain evidence="10 11">DSM 7320</strain>
    </source>
</reference>
<dbReference type="InterPro" id="IPR006330">
    <property type="entry name" value="Ado/ade_deaminase"/>
</dbReference>